<dbReference type="AlphaFoldDB" id="A0A5A9X8X5"/>
<accession>A0A5A9X8X5</accession>
<name>A0A5A9X8X5_9BACT</name>
<organism evidence="1 2">
    <name type="scientific">Oryzomonas rubra</name>
    <dbReference type="NCBI Taxonomy" id="2509454"/>
    <lineage>
        <taxon>Bacteria</taxon>
        <taxon>Pseudomonadati</taxon>
        <taxon>Thermodesulfobacteriota</taxon>
        <taxon>Desulfuromonadia</taxon>
        <taxon>Geobacterales</taxon>
        <taxon>Geobacteraceae</taxon>
        <taxon>Oryzomonas</taxon>
    </lineage>
</organism>
<comment type="caution">
    <text evidence="1">The sequence shown here is derived from an EMBL/GenBank/DDBJ whole genome shotgun (WGS) entry which is preliminary data.</text>
</comment>
<evidence type="ECO:0000313" key="2">
    <source>
        <dbReference type="Proteomes" id="UP000324298"/>
    </source>
</evidence>
<dbReference type="EMBL" id="SRSD01000010">
    <property type="protein sequence ID" value="KAA0888855.1"/>
    <property type="molecule type" value="Genomic_DNA"/>
</dbReference>
<reference evidence="1 2" key="1">
    <citation type="submission" date="2019-04" db="EMBL/GenBank/DDBJ databases">
        <title>Geobacter ruber sp. nov., ferric-reducing bacteria isolated from paddy soil.</title>
        <authorList>
            <person name="Xu Z."/>
            <person name="Masuda Y."/>
            <person name="Itoh H."/>
            <person name="Senoo K."/>
        </authorList>
    </citation>
    <scope>NUCLEOTIDE SEQUENCE [LARGE SCALE GENOMIC DNA]</scope>
    <source>
        <strain evidence="1 2">Red88</strain>
    </source>
</reference>
<keyword evidence="2" id="KW-1185">Reference proteome</keyword>
<sequence length="95" mass="11052">MGIVVKASDLKFKYPKDLQNREEPKFSGIPDSTPFNRDDLYDILPMMEAVMDALESSDGQVLHLLEDILNEMPRFFVTREEVYTCLLETARERHT</sequence>
<protein>
    <submittedName>
        <fullName evidence="1">Uncharacterized protein</fullName>
    </submittedName>
</protein>
<proteinExistence type="predicted"/>
<gene>
    <name evidence="1" type="ORF">ET418_15875</name>
</gene>
<dbReference type="Proteomes" id="UP000324298">
    <property type="component" value="Unassembled WGS sequence"/>
</dbReference>
<evidence type="ECO:0000313" key="1">
    <source>
        <dbReference type="EMBL" id="KAA0888855.1"/>
    </source>
</evidence>
<dbReference type="RefSeq" id="WP_149309262.1">
    <property type="nucleotide sequence ID" value="NZ_SRSD01000010.1"/>
</dbReference>
<dbReference type="OrthoDB" id="5387582at2"/>